<dbReference type="SUPFAM" id="SSF53756">
    <property type="entry name" value="UDP-Glycosyltransferase/glycogen phosphorylase"/>
    <property type="match status" value="1"/>
</dbReference>
<dbReference type="GO" id="GO:1901137">
    <property type="term" value="P:carbohydrate derivative biosynthetic process"/>
    <property type="evidence" value="ECO:0007669"/>
    <property type="project" value="UniProtKB-ARBA"/>
</dbReference>
<keyword evidence="2" id="KW-0328">Glycosyltransferase</keyword>
<comment type="caution">
    <text evidence="5">The sequence shown here is derived from an EMBL/GenBank/DDBJ whole genome shotgun (WGS) entry which is preliminary data.</text>
</comment>
<dbReference type="OrthoDB" id="509705at2"/>
<dbReference type="EMBL" id="PNJG02000001">
    <property type="protein sequence ID" value="RKQ36419.1"/>
    <property type="molecule type" value="Genomic_DNA"/>
</dbReference>
<gene>
    <name evidence="5" type="ORF">C1C97_001720</name>
</gene>
<evidence type="ECO:0000259" key="4">
    <source>
        <dbReference type="Pfam" id="PF13579"/>
    </source>
</evidence>
<dbReference type="Gene3D" id="3.40.50.2000">
    <property type="entry name" value="Glycogen Phosphorylase B"/>
    <property type="match status" value="2"/>
</dbReference>
<dbReference type="Pfam" id="PF13579">
    <property type="entry name" value="Glyco_trans_4_4"/>
    <property type="match status" value="1"/>
</dbReference>
<dbReference type="PANTHER" id="PTHR45947:SF3">
    <property type="entry name" value="SULFOQUINOVOSYL TRANSFERASE SQD2"/>
    <property type="match status" value="1"/>
</dbReference>
<protein>
    <recommendedName>
        <fullName evidence="1">D-inositol 3-phosphate glycosyltransferase</fullName>
    </recommendedName>
</protein>
<dbReference type="InterPro" id="IPR028098">
    <property type="entry name" value="Glyco_trans_4-like_N"/>
</dbReference>
<organism evidence="5 6">
    <name type="scientific">Kocuria tytonis</name>
    <dbReference type="NCBI Taxonomy" id="2054280"/>
    <lineage>
        <taxon>Bacteria</taxon>
        <taxon>Bacillati</taxon>
        <taxon>Actinomycetota</taxon>
        <taxon>Actinomycetes</taxon>
        <taxon>Micrococcales</taxon>
        <taxon>Micrococcaceae</taxon>
        <taxon>Kocuria</taxon>
    </lineage>
</organism>
<evidence type="ECO:0000256" key="3">
    <source>
        <dbReference type="ARBA" id="ARBA00022679"/>
    </source>
</evidence>
<keyword evidence="6" id="KW-1185">Reference proteome</keyword>
<evidence type="ECO:0000313" key="6">
    <source>
        <dbReference type="Proteomes" id="UP000249516"/>
    </source>
</evidence>
<sequence length="550" mass="61351">MTNAEEKKRPAGGQGANHGLQSLEALEGVISGAGAPFAVSVLQALRDHREYQAAMDLMERWGDRFDHDADFIRVRRDILGKLGQITESLVLANTLVDHGHITAVSLVTLEGRVKELHGVRPRIQGPHRPVEPISSRRILHLVKESRPYLSNGFTSRSHYNFLAEKAAGLSPVVMTEPGFPRSVVDGPFPTTRQVDGVQHVHLDLGAANLKGMPVDRYLQLFADMAYSRVREIRPAVIHVSSGRRGFETALVALALREKTGIPVAYEVRSFFESNWTDDVRYEAQGEIYTRRMERELECMRAADMVLTIGETMKRELSSRGIPAEKIGVIPNGADCERFTPRSRPVELAEFLGIGTSPTIGYVSNMDHARESQETLIRATAELKRQGRTEHCVLVGDGSRRAELEALANSLSVAERVHFVGRVDHGRIMDYYALIDVFVVPRILERAAIYVTPLKPFEAMAMRLPVVVSNVPALTEIADPPRRGWSFVAGDPESLAQVITGVRSDPAEMARRAQSGFDWVREQRQWKHNGKRYRDYFAHLTDVTGAPGERD</sequence>
<feature type="domain" description="Glycosyltransferase subfamily 4-like N-terminal" evidence="4">
    <location>
        <begin position="187"/>
        <end position="332"/>
    </location>
</feature>
<evidence type="ECO:0000256" key="1">
    <source>
        <dbReference type="ARBA" id="ARBA00021292"/>
    </source>
</evidence>
<dbReference type="Pfam" id="PF13692">
    <property type="entry name" value="Glyco_trans_1_4"/>
    <property type="match status" value="1"/>
</dbReference>
<dbReference type="GO" id="GO:0016758">
    <property type="term" value="F:hexosyltransferase activity"/>
    <property type="evidence" value="ECO:0007669"/>
    <property type="project" value="TreeGrafter"/>
</dbReference>
<dbReference type="PANTHER" id="PTHR45947">
    <property type="entry name" value="SULFOQUINOVOSYL TRANSFERASE SQD2"/>
    <property type="match status" value="1"/>
</dbReference>
<accession>A0A495A8Q4</accession>
<dbReference type="Proteomes" id="UP000249516">
    <property type="component" value="Unassembled WGS sequence"/>
</dbReference>
<evidence type="ECO:0000313" key="5">
    <source>
        <dbReference type="EMBL" id="RKQ36419.1"/>
    </source>
</evidence>
<keyword evidence="3 5" id="KW-0808">Transferase</keyword>
<dbReference type="InterPro" id="IPR050194">
    <property type="entry name" value="Glycosyltransferase_grp1"/>
</dbReference>
<reference evidence="5 6" key="1">
    <citation type="submission" date="2018-10" db="EMBL/GenBank/DDBJ databases">
        <title>Kocuria tytouropygialis sp. nov., isolated from the uropygial gland of an American barn owl (Tyto furcata).</title>
        <authorList>
            <person name="Braun M.S."/>
            <person name="Wang E."/>
            <person name="Zimmermann S."/>
            <person name="Wagner H."/>
            <person name="Wink M."/>
        </authorList>
    </citation>
    <scope>NUCLEOTIDE SEQUENCE [LARGE SCALE GENOMIC DNA]</scope>
    <source>
        <strain evidence="5 6">442</strain>
    </source>
</reference>
<dbReference type="AlphaFoldDB" id="A0A495A8Q4"/>
<dbReference type="CDD" id="cd03794">
    <property type="entry name" value="GT4_WbuB-like"/>
    <property type="match status" value="1"/>
</dbReference>
<dbReference type="RefSeq" id="WP_121029811.1">
    <property type="nucleotide sequence ID" value="NZ_PNJG02000001.1"/>
</dbReference>
<evidence type="ECO:0000256" key="2">
    <source>
        <dbReference type="ARBA" id="ARBA00022676"/>
    </source>
</evidence>
<proteinExistence type="predicted"/>
<name>A0A495A8Q4_9MICC</name>